<keyword evidence="2 5" id="KW-0645">Protease</keyword>
<dbReference type="InterPro" id="IPR000209">
    <property type="entry name" value="Peptidase_S8/S53_dom"/>
</dbReference>
<dbReference type="InterPro" id="IPR036852">
    <property type="entry name" value="Peptidase_S8/S53_dom_sf"/>
</dbReference>
<dbReference type="PRINTS" id="PR00723">
    <property type="entry name" value="SUBTILISIN"/>
</dbReference>
<dbReference type="PROSITE" id="PS51892">
    <property type="entry name" value="SUBTILASE"/>
    <property type="match status" value="1"/>
</dbReference>
<feature type="domain" description="Peptidase S8/S53" evidence="6">
    <location>
        <begin position="39"/>
        <end position="337"/>
    </location>
</feature>
<dbReference type="InterPro" id="IPR050131">
    <property type="entry name" value="Peptidase_S8_subtilisin-like"/>
</dbReference>
<dbReference type="OrthoDB" id="9790784at2"/>
<evidence type="ECO:0000313" key="7">
    <source>
        <dbReference type="EMBL" id="TDC78369.1"/>
    </source>
</evidence>
<evidence type="ECO:0000256" key="4">
    <source>
        <dbReference type="ARBA" id="ARBA00022825"/>
    </source>
</evidence>
<evidence type="ECO:0000313" key="8">
    <source>
        <dbReference type="Proteomes" id="UP000295345"/>
    </source>
</evidence>
<evidence type="ECO:0000256" key="5">
    <source>
        <dbReference type="PROSITE-ProRule" id="PRU01240"/>
    </source>
</evidence>
<organism evidence="7 8">
    <name type="scientific">Streptomyces hainanensis</name>
    <dbReference type="NCBI Taxonomy" id="402648"/>
    <lineage>
        <taxon>Bacteria</taxon>
        <taxon>Bacillati</taxon>
        <taxon>Actinomycetota</taxon>
        <taxon>Actinomycetes</taxon>
        <taxon>Kitasatosporales</taxon>
        <taxon>Streptomycetaceae</taxon>
        <taxon>Streptomyces</taxon>
    </lineage>
</organism>
<gene>
    <name evidence="7" type="ORF">E1283_05215</name>
</gene>
<dbReference type="RefSeq" id="WP_132816681.1">
    <property type="nucleotide sequence ID" value="NZ_SMKI01000034.1"/>
</dbReference>
<dbReference type="GO" id="GO:0006508">
    <property type="term" value="P:proteolysis"/>
    <property type="evidence" value="ECO:0007669"/>
    <property type="project" value="UniProtKB-KW"/>
</dbReference>
<comment type="caution">
    <text evidence="7">The sequence shown here is derived from an EMBL/GenBank/DDBJ whole genome shotgun (WGS) entry which is preliminary data.</text>
</comment>
<dbReference type="PANTHER" id="PTHR43806">
    <property type="entry name" value="PEPTIDASE S8"/>
    <property type="match status" value="1"/>
</dbReference>
<keyword evidence="3 5" id="KW-0378">Hydrolase</keyword>
<sequence>MSVFPQDDPNDPFYKNGLQWNLKSGAGINAREAWKSSLGSGVVIAVIDSGYTPHSDLQLSGADKKYLPGVTIISRKNRENPNGGAYYSNDALDTGTGHDANFCRQGERAVDSAWHGTAVMGIAAAATNNEKYIAAVAPDAVILPIRVEGPCGIADTDIATAVQWLGGYSVPGLDDLERNTPKVVNISVGGAQGACKDHNKTAFEILDLLEIVVVLAATNGDEHGNPLRAGNTYPLNCSQSAIVVGAVDKLGNIMPGSGRGGGGREIDVVAPGVAVQTLKNTGTRGPDRDTVEADDGTSFAAPHVAGIAALILAKYPKLKPPLVKKAIMETARDGQCKDNGGNQCGKGLVDANAALNRARELNGEK</sequence>
<accession>A0A4R4TW70</accession>
<dbReference type="AlphaFoldDB" id="A0A4R4TW70"/>
<dbReference type="SUPFAM" id="SSF52743">
    <property type="entry name" value="Subtilisin-like"/>
    <property type="match status" value="1"/>
</dbReference>
<protein>
    <recommendedName>
        <fullName evidence="6">Peptidase S8/S53 domain-containing protein</fullName>
    </recommendedName>
</protein>
<keyword evidence="4 5" id="KW-0720">Serine protease</keyword>
<evidence type="ECO:0000256" key="2">
    <source>
        <dbReference type="ARBA" id="ARBA00022670"/>
    </source>
</evidence>
<dbReference type="GO" id="GO:0004252">
    <property type="term" value="F:serine-type endopeptidase activity"/>
    <property type="evidence" value="ECO:0007669"/>
    <property type="project" value="UniProtKB-UniRule"/>
</dbReference>
<dbReference type="Pfam" id="PF00082">
    <property type="entry name" value="Peptidase_S8"/>
    <property type="match status" value="1"/>
</dbReference>
<dbReference type="PROSITE" id="PS00138">
    <property type="entry name" value="SUBTILASE_SER"/>
    <property type="match status" value="1"/>
</dbReference>
<feature type="active site" description="Charge relay system" evidence="5">
    <location>
        <position position="298"/>
    </location>
</feature>
<comment type="similarity">
    <text evidence="1 5">Belongs to the peptidase S8 family.</text>
</comment>
<reference evidence="7 8" key="1">
    <citation type="submission" date="2019-03" db="EMBL/GenBank/DDBJ databases">
        <title>Draft genome sequences of novel Actinobacteria.</title>
        <authorList>
            <person name="Sahin N."/>
            <person name="Ay H."/>
            <person name="Saygin H."/>
        </authorList>
    </citation>
    <scope>NUCLEOTIDE SEQUENCE [LARGE SCALE GENOMIC DNA]</scope>
    <source>
        <strain evidence="7 8">DSM 41900</strain>
    </source>
</reference>
<name>A0A4R4TW70_9ACTN</name>
<proteinExistence type="inferred from homology"/>
<dbReference type="Gene3D" id="3.40.50.200">
    <property type="entry name" value="Peptidase S8/S53 domain"/>
    <property type="match status" value="1"/>
</dbReference>
<evidence type="ECO:0000256" key="3">
    <source>
        <dbReference type="ARBA" id="ARBA00022801"/>
    </source>
</evidence>
<feature type="active site" description="Charge relay system" evidence="5">
    <location>
        <position position="115"/>
    </location>
</feature>
<feature type="active site" description="Charge relay system" evidence="5">
    <location>
        <position position="48"/>
    </location>
</feature>
<dbReference type="EMBL" id="SMKI01000034">
    <property type="protein sequence ID" value="TDC78369.1"/>
    <property type="molecule type" value="Genomic_DNA"/>
</dbReference>
<keyword evidence="8" id="KW-1185">Reference proteome</keyword>
<dbReference type="PANTHER" id="PTHR43806:SF11">
    <property type="entry name" value="CEREVISIN-RELATED"/>
    <property type="match status" value="1"/>
</dbReference>
<dbReference type="InterPro" id="IPR023828">
    <property type="entry name" value="Peptidase_S8_Ser-AS"/>
</dbReference>
<dbReference type="Proteomes" id="UP000295345">
    <property type="component" value="Unassembled WGS sequence"/>
</dbReference>
<evidence type="ECO:0000259" key="6">
    <source>
        <dbReference type="Pfam" id="PF00082"/>
    </source>
</evidence>
<dbReference type="InterPro" id="IPR015500">
    <property type="entry name" value="Peptidase_S8_subtilisin-rel"/>
</dbReference>
<evidence type="ECO:0000256" key="1">
    <source>
        <dbReference type="ARBA" id="ARBA00011073"/>
    </source>
</evidence>